<dbReference type="EMBL" id="LR797067">
    <property type="protein sequence ID" value="CAB4184355.1"/>
    <property type="molecule type" value="Genomic_DNA"/>
</dbReference>
<protein>
    <submittedName>
        <fullName evidence="2">Uncharacterized protein</fullName>
    </submittedName>
</protein>
<gene>
    <name evidence="2" type="ORF">UFOVP1121_3</name>
    <name evidence="3" type="ORF">UFOVP1482_2</name>
</gene>
<dbReference type="EMBL" id="LR797421">
    <property type="protein sequence ID" value="CAB4215227.1"/>
    <property type="molecule type" value="Genomic_DNA"/>
</dbReference>
<proteinExistence type="predicted"/>
<evidence type="ECO:0000256" key="1">
    <source>
        <dbReference type="SAM" id="Phobius"/>
    </source>
</evidence>
<name>A0A6J5QU25_9CAUD</name>
<keyword evidence="1" id="KW-1133">Transmembrane helix</keyword>
<reference evidence="2" key="1">
    <citation type="submission" date="2020-05" db="EMBL/GenBank/DDBJ databases">
        <authorList>
            <person name="Chiriac C."/>
            <person name="Salcher M."/>
            <person name="Ghai R."/>
            <person name="Kavagutti S V."/>
        </authorList>
    </citation>
    <scope>NUCLEOTIDE SEQUENCE</scope>
</reference>
<keyword evidence="1" id="KW-0812">Transmembrane</keyword>
<sequence length="46" mass="4680">MIVISQLAGLASINLGVFLINIPAGFITLGLTGVLIGITLERIDAG</sequence>
<evidence type="ECO:0000313" key="3">
    <source>
        <dbReference type="EMBL" id="CAB4215227.1"/>
    </source>
</evidence>
<evidence type="ECO:0000313" key="2">
    <source>
        <dbReference type="EMBL" id="CAB4184355.1"/>
    </source>
</evidence>
<accession>A0A6J5QU25</accession>
<keyword evidence="1" id="KW-0472">Membrane</keyword>
<feature type="transmembrane region" description="Helical" evidence="1">
    <location>
        <begin position="15"/>
        <end position="40"/>
    </location>
</feature>
<organism evidence="2">
    <name type="scientific">uncultured Caudovirales phage</name>
    <dbReference type="NCBI Taxonomy" id="2100421"/>
    <lineage>
        <taxon>Viruses</taxon>
        <taxon>Duplodnaviria</taxon>
        <taxon>Heunggongvirae</taxon>
        <taxon>Uroviricota</taxon>
        <taxon>Caudoviricetes</taxon>
        <taxon>Peduoviridae</taxon>
        <taxon>Maltschvirus</taxon>
        <taxon>Maltschvirus maltsch</taxon>
    </lineage>
</organism>